<keyword evidence="3" id="KW-1185">Reference proteome</keyword>
<name>A0A0A6PL49_9GAMM</name>
<dbReference type="Gene3D" id="3.40.930.10">
    <property type="entry name" value="Mannitol-specific EII, Chain A"/>
    <property type="match status" value="1"/>
</dbReference>
<dbReference type="InterPro" id="IPR006320">
    <property type="entry name" value="PTS_Nitro_regul"/>
</dbReference>
<dbReference type="GO" id="GO:0030295">
    <property type="term" value="F:protein kinase activator activity"/>
    <property type="evidence" value="ECO:0007669"/>
    <property type="project" value="TreeGrafter"/>
</dbReference>
<dbReference type="CDD" id="cd00211">
    <property type="entry name" value="PTS_IIA_fru"/>
    <property type="match status" value="1"/>
</dbReference>
<reference evidence="2 3" key="1">
    <citation type="journal article" date="2016" name="Front. Microbiol.">
        <title>Single-Cell (Meta-)Genomics of a Dimorphic Candidatus Thiomargarita nelsonii Reveals Genomic Plasticity.</title>
        <authorList>
            <person name="Flood B.E."/>
            <person name="Fliss P."/>
            <person name="Jones D.S."/>
            <person name="Dick G.J."/>
            <person name="Jain S."/>
            <person name="Kaster A.K."/>
            <person name="Winkel M."/>
            <person name="Mussmann M."/>
            <person name="Bailey J."/>
        </authorList>
    </citation>
    <scope>NUCLEOTIDE SEQUENCE [LARGE SCALE GENOMIC DNA]</scope>
    <source>
        <strain evidence="2">Hydrate Ridge</strain>
    </source>
</reference>
<dbReference type="GO" id="GO:0008982">
    <property type="term" value="F:protein-N(PI)-phosphohistidine-sugar phosphotransferase activity"/>
    <property type="evidence" value="ECO:0007669"/>
    <property type="project" value="InterPro"/>
</dbReference>
<dbReference type="PANTHER" id="PTHR47738">
    <property type="entry name" value="PTS SYSTEM FRUCTOSE-LIKE EIIA COMPONENT-RELATED"/>
    <property type="match status" value="1"/>
</dbReference>
<organism evidence="2 3">
    <name type="scientific">Candidatus Thiomargarita nelsonii</name>
    <dbReference type="NCBI Taxonomy" id="1003181"/>
    <lineage>
        <taxon>Bacteria</taxon>
        <taxon>Pseudomonadati</taxon>
        <taxon>Pseudomonadota</taxon>
        <taxon>Gammaproteobacteria</taxon>
        <taxon>Thiotrichales</taxon>
        <taxon>Thiotrichaceae</taxon>
        <taxon>Thiomargarita</taxon>
    </lineage>
</organism>
<evidence type="ECO:0000259" key="1">
    <source>
        <dbReference type="PROSITE" id="PS51094"/>
    </source>
</evidence>
<accession>A0A0A6PL49</accession>
<dbReference type="InterPro" id="IPR002178">
    <property type="entry name" value="PTS_EIIA_type-2_dom"/>
</dbReference>
<protein>
    <submittedName>
        <fullName evidence="2">PTS sugar transporter subunit IIA</fullName>
    </submittedName>
</protein>
<evidence type="ECO:0000313" key="3">
    <source>
        <dbReference type="Proteomes" id="UP000030428"/>
    </source>
</evidence>
<dbReference type="Proteomes" id="UP000030428">
    <property type="component" value="Unassembled WGS sequence"/>
</dbReference>
<keyword evidence="2" id="KW-0762">Sugar transport</keyword>
<dbReference type="PANTHER" id="PTHR47738:SF1">
    <property type="entry name" value="NITROGEN REGULATORY PROTEIN"/>
    <property type="match status" value="1"/>
</dbReference>
<evidence type="ECO:0000313" key="2">
    <source>
        <dbReference type="EMBL" id="KHD07685.1"/>
    </source>
</evidence>
<dbReference type="SUPFAM" id="SSF55804">
    <property type="entry name" value="Phoshotransferase/anion transport protein"/>
    <property type="match status" value="1"/>
</dbReference>
<dbReference type="Pfam" id="PF00359">
    <property type="entry name" value="PTS_EIIA_2"/>
    <property type="match status" value="1"/>
</dbReference>
<dbReference type="PROSITE" id="PS51094">
    <property type="entry name" value="PTS_EIIA_TYPE_2"/>
    <property type="match status" value="1"/>
</dbReference>
<dbReference type="GO" id="GO:0009401">
    <property type="term" value="P:phosphoenolpyruvate-dependent sugar phosphotransferase system"/>
    <property type="evidence" value="ECO:0007669"/>
    <property type="project" value="InterPro"/>
</dbReference>
<dbReference type="AlphaFoldDB" id="A0A0A6PL49"/>
<gene>
    <name evidence="2" type="ORF">PN36_14745</name>
</gene>
<dbReference type="PROSITE" id="PS00372">
    <property type="entry name" value="PTS_EIIA_TYPE_2_HIS"/>
    <property type="match status" value="1"/>
</dbReference>
<proteinExistence type="predicted"/>
<dbReference type="InterPro" id="IPR051541">
    <property type="entry name" value="PTS_SugarTrans_NitroReg"/>
</dbReference>
<feature type="domain" description="PTS EIIA type-2" evidence="1">
    <location>
        <begin position="5"/>
        <end position="149"/>
    </location>
</feature>
<comment type="caution">
    <text evidence="2">The sequence shown here is derived from an EMBL/GenBank/DDBJ whole genome shotgun (WGS) entry which is preliminary data.</text>
</comment>
<sequence>MQISNILTPERIFCHVEVNSKKGVLEHFSRLLAKETPSLTSHDIFDSLFERERLGSTGIGKGVAIPHARVAQCDVTLAAFLQLEKGIDFDGVDKQPVDLLFALMVPEDSTEEHLKILAQLAYLFSKDKFCEKLRHTQECSEKFDLLTHWQPPPDLL</sequence>
<keyword evidence="2" id="KW-0813">Transport</keyword>
<dbReference type="EMBL" id="JSZA02000051">
    <property type="protein sequence ID" value="KHD07685.1"/>
    <property type="molecule type" value="Genomic_DNA"/>
</dbReference>
<dbReference type="InterPro" id="IPR016152">
    <property type="entry name" value="PTrfase/Anion_transptr"/>
</dbReference>
<dbReference type="NCBIfam" id="TIGR01419">
    <property type="entry name" value="nitro_reg_IIA"/>
    <property type="match status" value="1"/>
</dbReference>